<dbReference type="InterPro" id="IPR045035">
    <property type="entry name" value="YSL-like"/>
</dbReference>
<dbReference type="Proteomes" id="UP000001231">
    <property type="component" value="Chromosome"/>
</dbReference>
<dbReference type="NCBIfam" id="TIGR00728">
    <property type="entry name" value="OPT_sfam"/>
    <property type="match status" value="1"/>
</dbReference>
<dbReference type="NCBIfam" id="TIGR00733">
    <property type="entry name" value="OPT family oligopeptide transporter"/>
    <property type="match status" value="1"/>
</dbReference>
<sequence length="665" mass="70196">MTTEIKKGLDAKAYVPLKEGETYKPYVPAEEDMAEFTFKAVGLGIVFGVIFGAANAYLGLRAGLTISTSIPVAVMAVAVFKILSKFGIGSTILETNIAQTTGSASSSLASGVIFTLPALFMWGVAPDLLQMTILAMSGGVIGILFMIPLRKFLIEREHGKLPYPEGTACAEVLVANEVGGNKAKYIFYGMGVAALFKTLTSWIKVIPDYAAVKIPFLKKGVIGVDLSAALFGVGYILGPRIAWVMVGGGLLSAIIIIPAIAYWGDTQTTPFFPETVKLIADMSTGEIWSRYVRYIGAGAVATAGIITLMKSIPVMIQSFKVGAKTIVKSVEEEVHEDKQHKVVEPRTHQDLPIKVVFFGILAVILMLTLVPGVFGAVGGIDTRLLAAICVAVFAFFFVTVAARIVGLVGVTSNPTSGMTIAALLGTATIFLAMGWTDTSGKAATLIVGCVVAIAASISGDTSQDLKSGYLLGATPRKQQMAELIGVLTSATFVCLSVLLLAETFGFGSKELPAPQATLMKLVIDGVLEQSLPWVLVAIGVGIAIVCELVKIPSLPFAVGVYLPLSTMTPILIGGLIRHWVESKTKKEDVKESRREKGILLGSGFVGGEGLLGVAIAGMAFVEGRKPDGIGTGWIGSDMMAMILGAISFSLLVVWFVKLLKKRDEA</sequence>
<evidence type="ECO:0000313" key="7">
    <source>
        <dbReference type="EMBL" id="ACV27798.1"/>
    </source>
</evidence>
<dbReference type="STRING" id="523791.Kkor_2389"/>
<dbReference type="InParanoid" id="C7R908"/>
<feature type="transmembrane region" description="Helical" evidence="6">
    <location>
        <begin position="556"/>
        <end position="576"/>
    </location>
</feature>
<evidence type="ECO:0000256" key="6">
    <source>
        <dbReference type="SAM" id="Phobius"/>
    </source>
</evidence>
<feature type="transmembrane region" description="Helical" evidence="6">
    <location>
        <begin position="417"/>
        <end position="436"/>
    </location>
</feature>
<name>C7R908_KANKD</name>
<dbReference type="InterPro" id="IPR004813">
    <property type="entry name" value="OPT"/>
</dbReference>
<feature type="transmembrane region" description="Helical" evidence="6">
    <location>
        <begin position="633"/>
        <end position="656"/>
    </location>
</feature>
<feature type="transmembrane region" description="Helical" evidence="6">
    <location>
        <begin position="597"/>
        <end position="621"/>
    </location>
</feature>
<feature type="transmembrane region" description="Helical" evidence="6">
    <location>
        <begin position="40"/>
        <end position="58"/>
    </location>
</feature>
<dbReference type="PANTHER" id="PTHR31645">
    <property type="entry name" value="OLIGOPEPTIDE TRANSPORTER YGL114W-RELATED"/>
    <property type="match status" value="1"/>
</dbReference>
<dbReference type="InterPro" id="IPR004814">
    <property type="entry name" value="Oligopep_transpt"/>
</dbReference>
<feature type="transmembrane region" description="Helical" evidence="6">
    <location>
        <begin position="355"/>
        <end position="378"/>
    </location>
</feature>
<evidence type="ECO:0000256" key="5">
    <source>
        <dbReference type="ARBA" id="ARBA00023136"/>
    </source>
</evidence>
<accession>C7R908</accession>
<feature type="transmembrane region" description="Helical" evidence="6">
    <location>
        <begin position="64"/>
        <end position="83"/>
    </location>
</feature>
<feature type="transmembrane region" description="Helical" evidence="6">
    <location>
        <begin position="291"/>
        <end position="309"/>
    </location>
</feature>
<keyword evidence="4 6" id="KW-1133">Transmembrane helix</keyword>
<feature type="transmembrane region" description="Helical" evidence="6">
    <location>
        <begin position="244"/>
        <end position="264"/>
    </location>
</feature>
<evidence type="ECO:0000256" key="1">
    <source>
        <dbReference type="ARBA" id="ARBA00004141"/>
    </source>
</evidence>
<dbReference type="EMBL" id="CP001707">
    <property type="protein sequence ID" value="ACV27798.1"/>
    <property type="molecule type" value="Genomic_DNA"/>
</dbReference>
<feature type="transmembrane region" description="Helical" evidence="6">
    <location>
        <begin position="185"/>
        <end position="204"/>
    </location>
</feature>
<reference evidence="7 8" key="1">
    <citation type="journal article" date="2009" name="Stand. Genomic Sci.">
        <title>Complete genome sequence of Kangiella koreensis type strain (SW-125).</title>
        <authorList>
            <person name="Han C."/>
            <person name="Sikorski J."/>
            <person name="Lapidus A."/>
            <person name="Nolan M."/>
            <person name="Glavina Del Rio T."/>
            <person name="Tice H."/>
            <person name="Cheng J.F."/>
            <person name="Lucas S."/>
            <person name="Chen F."/>
            <person name="Copeland A."/>
            <person name="Ivanova N."/>
            <person name="Mavromatis K."/>
            <person name="Ovchinnikova G."/>
            <person name="Pati A."/>
            <person name="Bruce D."/>
            <person name="Goodwin L."/>
            <person name="Pitluck S."/>
            <person name="Chen A."/>
            <person name="Palaniappan K."/>
            <person name="Land M."/>
            <person name="Hauser L."/>
            <person name="Chang Y.J."/>
            <person name="Jeffries C.D."/>
            <person name="Chain P."/>
            <person name="Saunders E."/>
            <person name="Brettin T."/>
            <person name="Goker M."/>
            <person name="Tindall B.J."/>
            <person name="Bristow J."/>
            <person name="Eisen J.A."/>
            <person name="Markowitz V."/>
            <person name="Hugenholtz P."/>
            <person name="Kyrpides N.C."/>
            <person name="Klenk H.P."/>
            <person name="Detter J.C."/>
        </authorList>
    </citation>
    <scope>NUCLEOTIDE SEQUENCE [LARGE SCALE GENOMIC DNA]</scope>
    <source>
        <strain evidence="8">DSM 16069 / KCTC 12182 / SW-125</strain>
    </source>
</reference>
<evidence type="ECO:0000313" key="8">
    <source>
        <dbReference type="Proteomes" id="UP000001231"/>
    </source>
</evidence>
<keyword evidence="2" id="KW-0813">Transport</keyword>
<gene>
    <name evidence="7" type="ordered locus">Kkor_2389</name>
</gene>
<dbReference type="Pfam" id="PF03169">
    <property type="entry name" value="OPT"/>
    <property type="match status" value="1"/>
</dbReference>
<dbReference type="RefSeq" id="WP_015781403.1">
    <property type="nucleotide sequence ID" value="NC_013166.1"/>
</dbReference>
<dbReference type="HOGENOM" id="CLU_018238_0_0_6"/>
<feature type="transmembrane region" description="Helical" evidence="6">
    <location>
        <begin position="480"/>
        <end position="501"/>
    </location>
</feature>
<dbReference type="GO" id="GO:0035673">
    <property type="term" value="F:oligopeptide transmembrane transporter activity"/>
    <property type="evidence" value="ECO:0007669"/>
    <property type="project" value="InterPro"/>
</dbReference>
<evidence type="ECO:0000256" key="3">
    <source>
        <dbReference type="ARBA" id="ARBA00022692"/>
    </source>
</evidence>
<feature type="transmembrane region" description="Helical" evidence="6">
    <location>
        <begin position="384"/>
        <end position="405"/>
    </location>
</feature>
<evidence type="ECO:0000256" key="2">
    <source>
        <dbReference type="ARBA" id="ARBA00022448"/>
    </source>
</evidence>
<dbReference type="eggNOG" id="COG1297">
    <property type="taxonomic scope" value="Bacteria"/>
</dbReference>
<protein>
    <submittedName>
        <fullName evidence="7">Oligopeptide transporter, OPT family</fullName>
    </submittedName>
</protein>
<evidence type="ECO:0000256" key="4">
    <source>
        <dbReference type="ARBA" id="ARBA00022989"/>
    </source>
</evidence>
<proteinExistence type="predicted"/>
<feature type="transmembrane region" description="Helical" evidence="6">
    <location>
        <begin position="104"/>
        <end position="122"/>
    </location>
</feature>
<dbReference type="GO" id="GO:0016020">
    <property type="term" value="C:membrane"/>
    <property type="evidence" value="ECO:0007669"/>
    <property type="project" value="UniProtKB-SubCell"/>
</dbReference>
<dbReference type="AlphaFoldDB" id="C7R908"/>
<organism evidence="7 8">
    <name type="scientific">Kangiella koreensis (strain DSM 16069 / JCM 12317 / KCTC 12182 / SW-125)</name>
    <dbReference type="NCBI Taxonomy" id="523791"/>
    <lineage>
        <taxon>Bacteria</taxon>
        <taxon>Pseudomonadati</taxon>
        <taxon>Pseudomonadota</taxon>
        <taxon>Gammaproteobacteria</taxon>
        <taxon>Kangiellales</taxon>
        <taxon>Kangiellaceae</taxon>
        <taxon>Kangiella</taxon>
    </lineage>
</organism>
<comment type="subcellular location">
    <subcellularLocation>
        <location evidence="1">Membrane</location>
        <topology evidence="1">Multi-pass membrane protein</topology>
    </subcellularLocation>
</comment>
<keyword evidence="3 6" id="KW-0812">Transmembrane</keyword>
<feature type="transmembrane region" description="Helical" evidence="6">
    <location>
        <begin position="128"/>
        <end position="147"/>
    </location>
</feature>
<keyword evidence="5 6" id="KW-0472">Membrane</keyword>
<feature type="transmembrane region" description="Helical" evidence="6">
    <location>
        <begin position="442"/>
        <end position="459"/>
    </location>
</feature>
<dbReference type="KEGG" id="kko:Kkor_2389"/>
<keyword evidence="8" id="KW-1185">Reference proteome</keyword>
<dbReference type="PANTHER" id="PTHR31645:SF0">
    <property type="entry name" value="OLIGOPEPTIDE TRANSPORTER YGL114W-RELATED"/>
    <property type="match status" value="1"/>
</dbReference>